<dbReference type="EMBL" id="CAADFS010000224">
    <property type="protein sequence ID" value="VFK52905.1"/>
    <property type="molecule type" value="Genomic_DNA"/>
</dbReference>
<accession>A0A450ZGH6</accession>
<dbReference type="EMBL" id="CAADFW010000085">
    <property type="protein sequence ID" value="VFK63055.1"/>
    <property type="molecule type" value="Genomic_DNA"/>
</dbReference>
<dbReference type="AlphaFoldDB" id="A0A450ZGH6"/>
<keyword evidence="1" id="KW-1133">Transmembrane helix</keyword>
<evidence type="ECO:0000313" key="2">
    <source>
        <dbReference type="EMBL" id="VFK52905.1"/>
    </source>
</evidence>
<gene>
    <name evidence="2" type="ORF">BECKTC1821D_GA0114238_12243</name>
    <name evidence="3" type="ORF">BECKTC1821F_GA0114240_10853</name>
</gene>
<reference evidence="2" key="1">
    <citation type="submission" date="2019-02" db="EMBL/GenBank/DDBJ databases">
        <authorList>
            <person name="Gruber-Vodicka R. H."/>
            <person name="Seah K. B. B."/>
        </authorList>
    </citation>
    <scope>NUCLEOTIDE SEQUENCE</scope>
    <source>
        <strain evidence="2">BECK_BZ123</strain>
        <strain evidence="3">BECK_BZ126</strain>
    </source>
</reference>
<proteinExistence type="predicted"/>
<keyword evidence="1" id="KW-0812">Transmembrane</keyword>
<organism evidence="2">
    <name type="scientific">Candidatus Kentrum sp. TC</name>
    <dbReference type="NCBI Taxonomy" id="2126339"/>
    <lineage>
        <taxon>Bacteria</taxon>
        <taxon>Pseudomonadati</taxon>
        <taxon>Pseudomonadota</taxon>
        <taxon>Gammaproteobacteria</taxon>
        <taxon>Candidatus Kentrum</taxon>
    </lineage>
</organism>
<name>A0A450ZGH6_9GAMM</name>
<feature type="transmembrane region" description="Helical" evidence="1">
    <location>
        <begin position="18"/>
        <end position="37"/>
    </location>
</feature>
<evidence type="ECO:0000313" key="3">
    <source>
        <dbReference type="EMBL" id="VFK63055.1"/>
    </source>
</evidence>
<protein>
    <submittedName>
        <fullName evidence="2">MFS transporter, UMF1 family</fullName>
    </submittedName>
</protein>
<keyword evidence="1" id="KW-0472">Membrane</keyword>
<evidence type="ECO:0000256" key="1">
    <source>
        <dbReference type="SAM" id="Phobius"/>
    </source>
</evidence>
<sequence>MGPLLLGLVTQWTGSQRIGITTVLAFFSIGGVLLSGVNEKRGIALAKHQE</sequence>